<keyword evidence="3" id="KW-0378">Hydrolase</keyword>
<evidence type="ECO:0000313" key="10">
    <source>
        <dbReference type="RefSeq" id="XP_026750664.3"/>
    </source>
</evidence>
<feature type="region of interest" description="Disordered" evidence="6">
    <location>
        <begin position="135"/>
        <end position="285"/>
    </location>
</feature>
<dbReference type="GO" id="GO:0005576">
    <property type="term" value="C:extracellular region"/>
    <property type="evidence" value="ECO:0007669"/>
    <property type="project" value="UniProtKB-SubCell"/>
</dbReference>
<keyword evidence="7" id="KW-0732">Signal</keyword>
<sequence length="559" mass="63663">MKVLLLVLIVYLNNATCDKKYFQPESKIIMKHYPKKVIRELSPNIHILNSKKYINTNLEGFKLNRINTKKNDEKNKGYTVFQNTGLAQSDFGIPDSPYFPFSENIEMKPRIKKVLPEYIFSALRKKRSASFKLNLSNKESENEGKSKEIKTNKKVEKKRKPENTNDKSKLGHVDIKVDNKIRKNNVTDHTTTDVSKPTNDSNVPAQSNTKIVKTKTTNTKNKSKQQNKGSQTKSIKKKAKLKSSKNSKNATKRPVKLKYTIRRPAKKEIKDKKGKVNVKGPGQHEKKVLRSRRLVAGRDALIEEYPYVVSIQKGGEHWCAGALLNPRLVITTANCIWKSSRVSRLRVRAGSRYVEQGGQVAKIKEVMKHPRWSIRKAPDNDVALILLDRNIRFSDAVHGVDLPNRIMMPAFEDAWVTSWGSERRDGIYDKKDMTLQVYHARLMDRDKCNNVTQRFGVTVTENFICLSQTGRQAPCTRDTGAPAVSDGVIWGLASWGIRKLCGTERYPAVFSYLASNSNMDFILNATRLLMADERFYPFPDHYPYVPATTSVATTTAFSF</sequence>
<evidence type="ECO:0000256" key="3">
    <source>
        <dbReference type="ARBA" id="ARBA00022801"/>
    </source>
</evidence>
<dbReference type="Gene3D" id="2.40.10.10">
    <property type="entry name" value="Trypsin-like serine proteases"/>
    <property type="match status" value="1"/>
</dbReference>
<dbReference type="PROSITE" id="PS50240">
    <property type="entry name" value="TRYPSIN_DOM"/>
    <property type="match status" value="1"/>
</dbReference>
<dbReference type="Proteomes" id="UP001652740">
    <property type="component" value="Unplaced"/>
</dbReference>
<gene>
    <name evidence="10" type="primary">LOC113511245</name>
</gene>
<protein>
    <submittedName>
        <fullName evidence="10">Uncharacterized protein LOC113511245</fullName>
    </submittedName>
</protein>
<evidence type="ECO:0000313" key="9">
    <source>
        <dbReference type="Proteomes" id="UP001652740"/>
    </source>
</evidence>
<dbReference type="RefSeq" id="XP_026750664.3">
    <property type="nucleotide sequence ID" value="XM_026894863.3"/>
</dbReference>
<dbReference type="InterPro" id="IPR050430">
    <property type="entry name" value="Peptidase_S1"/>
</dbReference>
<evidence type="ECO:0000256" key="7">
    <source>
        <dbReference type="SAM" id="SignalP"/>
    </source>
</evidence>
<evidence type="ECO:0000256" key="6">
    <source>
        <dbReference type="SAM" id="MobiDB-lite"/>
    </source>
</evidence>
<keyword evidence="5" id="KW-1015">Disulfide bond</keyword>
<dbReference type="SUPFAM" id="SSF50494">
    <property type="entry name" value="Trypsin-like serine proteases"/>
    <property type="match status" value="1"/>
</dbReference>
<feature type="compositionally biased region" description="Basic and acidic residues" evidence="6">
    <location>
        <begin position="138"/>
        <end position="181"/>
    </location>
</feature>
<organism evidence="9 10">
    <name type="scientific">Galleria mellonella</name>
    <name type="common">Greater wax moth</name>
    <dbReference type="NCBI Taxonomy" id="7137"/>
    <lineage>
        <taxon>Eukaryota</taxon>
        <taxon>Metazoa</taxon>
        <taxon>Ecdysozoa</taxon>
        <taxon>Arthropoda</taxon>
        <taxon>Hexapoda</taxon>
        <taxon>Insecta</taxon>
        <taxon>Pterygota</taxon>
        <taxon>Neoptera</taxon>
        <taxon>Endopterygota</taxon>
        <taxon>Lepidoptera</taxon>
        <taxon>Glossata</taxon>
        <taxon>Ditrysia</taxon>
        <taxon>Pyraloidea</taxon>
        <taxon>Pyralidae</taxon>
        <taxon>Galleriinae</taxon>
        <taxon>Galleria</taxon>
    </lineage>
</organism>
<dbReference type="CDD" id="cd00190">
    <property type="entry name" value="Tryp_SPc"/>
    <property type="match status" value="1"/>
</dbReference>
<dbReference type="GeneID" id="113511245"/>
<keyword evidence="2" id="KW-0645">Protease</keyword>
<feature type="compositionally biased region" description="Low complexity" evidence="6">
    <location>
        <begin position="207"/>
        <end position="233"/>
    </location>
</feature>
<dbReference type="InterPro" id="IPR001254">
    <property type="entry name" value="Trypsin_dom"/>
</dbReference>
<feature type="compositionally biased region" description="Polar residues" evidence="6">
    <location>
        <begin position="187"/>
        <end position="206"/>
    </location>
</feature>
<dbReference type="PANTHER" id="PTHR24276:SF91">
    <property type="entry name" value="AT26814P-RELATED"/>
    <property type="match status" value="1"/>
</dbReference>
<keyword evidence="9" id="KW-1185">Reference proteome</keyword>
<feature type="chain" id="PRO_5046371257" evidence="7">
    <location>
        <begin position="18"/>
        <end position="559"/>
    </location>
</feature>
<dbReference type="InterPro" id="IPR001314">
    <property type="entry name" value="Peptidase_S1A"/>
</dbReference>
<comment type="similarity">
    <text evidence="1">Belongs to the peptidase S1 family.</text>
</comment>
<evidence type="ECO:0000256" key="2">
    <source>
        <dbReference type="ARBA" id="ARBA00022670"/>
    </source>
</evidence>
<dbReference type="KEGG" id="gmw:113511245"/>
<feature type="domain" description="Peptidase S1" evidence="8">
    <location>
        <begin position="294"/>
        <end position="527"/>
    </location>
</feature>
<dbReference type="InParanoid" id="A0A6J1WBC5"/>
<proteinExistence type="inferred from homology"/>
<dbReference type="PANTHER" id="PTHR24276">
    <property type="entry name" value="POLYSERASE-RELATED"/>
    <property type="match status" value="1"/>
</dbReference>
<evidence type="ECO:0000256" key="4">
    <source>
        <dbReference type="ARBA" id="ARBA00022825"/>
    </source>
</evidence>
<dbReference type="SMART" id="SM00020">
    <property type="entry name" value="Tryp_SPc"/>
    <property type="match status" value="1"/>
</dbReference>
<dbReference type="AlphaFoldDB" id="A0A6J1WBC5"/>
<dbReference type="GO" id="GO:0006508">
    <property type="term" value="P:proteolysis"/>
    <property type="evidence" value="ECO:0007669"/>
    <property type="project" value="UniProtKB-KW"/>
</dbReference>
<feature type="signal peptide" evidence="7">
    <location>
        <begin position="1"/>
        <end position="17"/>
    </location>
</feature>
<dbReference type="GO" id="GO:0004252">
    <property type="term" value="F:serine-type endopeptidase activity"/>
    <property type="evidence" value="ECO:0007669"/>
    <property type="project" value="InterPro"/>
</dbReference>
<dbReference type="PRINTS" id="PR00722">
    <property type="entry name" value="CHYMOTRYPSIN"/>
</dbReference>
<evidence type="ECO:0000256" key="5">
    <source>
        <dbReference type="ARBA" id="ARBA00023157"/>
    </source>
</evidence>
<evidence type="ECO:0000259" key="8">
    <source>
        <dbReference type="PROSITE" id="PS50240"/>
    </source>
</evidence>
<dbReference type="InterPro" id="IPR043504">
    <property type="entry name" value="Peptidase_S1_PA_chymotrypsin"/>
</dbReference>
<reference evidence="10" key="1">
    <citation type="submission" date="2025-08" db="UniProtKB">
        <authorList>
            <consortium name="RefSeq"/>
        </authorList>
    </citation>
    <scope>IDENTIFICATION</scope>
    <source>
        <tissue evidence="10">Whole larvae</tissue>
    </source>
</reference>
<feature type="compositionally biased region" description="Basic residues" evidence="6">
    <location>
        <begin position="234"/>
        <end position="265"/>
    </location>
</feature>
<name>A0A6J1WBC5_GALME</name>
<keyword evidence="4" id="KW-0720">Serine protease</keyword>
<evidence type="ECO:0000256" key="1">
    <source>
        <dbReference type="ARBA" id="ARBA00007664"/>
    </source>
</evidence>
<dbReference type="GO" id="GO:0090729">
    <property type="term" value="F:toxin activity"/>
    <property type="evidence" value="ECO:0007669"/>
    <property type="project" value="UniProtKB-KW"/>
</dbReference>
<accession>A0A6J1WBC5</accession>
<dbReference type="Pfam" id="PF00089">
    <property type="entry name" value="Trypsin"/>
    <property type="match status" value="1"/>
</dbReference>
<dbReference type="InterPro" id="IPR009003">
    <property type="entry name" value="Peptidase_S1_PA"/>
</dbReference>